<protein>
    <recommendedName>
        <fullName evidence="6">Farnesyl pyrophosphate synthase</fullName>
    </recommendedName>
</protein>
<dbReference type="InterPro" id="IPR033749">
    <property type="entry name" value="Polyprenyl_synt_CS"/>
</dbReference>
<dbReference type="OrthoDB" id="10257492at2759"/>
<keyword evidence="9" id="KW-1185">Reference proteome</keyword>
<dbReference type="Gene3D" id="1.10.600.10">
    <property type="entry name" value="Farnesyl Diphosphate Synthase"/>
    <property type="match status" value="1"/>
</dbReference>
<dbReference type="EMBL" id="CAIIXF020000006">
    <property type="protein sequence ID" value="CAH1785976.1"/>
    <property type="molecule type" value="Genomic_DNA"/>
</dbReference>
<dbReference type="GO" id="GO:0045337">
    <property type="term" value="P:farnesyl diphosphate biosynthetic process"/>
    <property type="evidence" value="ECO:0007669"/>
    <property type="project" value="TreeGrafter"/>
</dbReference>
<dbReference type="PROSITE" id="PS00723">
    <property type="entry name" value="POLYPRENYL_SYNTHASE_1"/>
    <property type="match status" value="1"/>
</dbReference>
<gene>
    <name evidence="8" type="ORF">OFUS_LOCUS11954</name>
</gene>
<dbReference type="PANTHER" id="PTHR11525">
    <property type="entry name" value="FARNESYL-PYROPHOSPHATE SYNTHETASE"/>
    <property type="match status" value="1"/>
</dbReference>
<reference evidence="8" key="1">
    <citation type="submission" date="2022-03" db="EMBL/GenBank/DDBJ databases">
        <authorList>
            <person name="Martin C."/>
        </authorList>
    </citation>
    <scope>NUCLEOTIDE SEQUENCE</scope>
</reference>
<name>A0A8J1U1G8_OWEFU</name>
<proteinExistence type="inferred from homology"/>
<evidence type="ECO:0000256" key="5">
    <source>
        <dbReference type="ARBA" id="ARBA00033740"/>
    </source>
</evidence>
<accession>A0A8J1U1G8</accession>
<dbReference type="CDD" id="cd00685">
    <property type="entry name" value="Trans_IPPS_HT"/>
    <property type="match status" value="1"/>
</dbReference>
<comment type="cofactor">
    <cofactor evidence="1">
        <name>Mg(2+)</name>
        <dbReference type="ChEBI" id="CHEBI:18420"/>
    </cofactor>
</comment>
<keyword evidence="3" id="KW-0479">Metal-binding</keyword>
<keyword evidence="2 7" id="KW-0808">Transferase</keyword>
<organism evidence="8 9">
    <name type="scientific">Owenia fusiformis</name>
    <name type="common">Polychaete worm</name>
    <dbReference type="NCBI Taxonomy" id="6347"/>
    <lineage>
        <taxon>Eukaryota</taxon>
        <taxon>Metazoa</taxon>
        <taxon>Spiralia</taxon>
        <taxon>Lophotrochozoa</taxon>
        <taxon>Annelida</taxon>
        <taxon>Polychaeta</taxon>
        <taxon>Sedentaria</taxon>
        <taxon>Canalipalpata</taxon>
        <taxon>Sabellida</taxon>
        <taxon>Oweniida</taxon>
        <taxon>Oweniidae</taxon>
        <taxon>Owenia</taxon>
    </lineage>
</organism>
<evidence type="ECO:0000256" key="6">
    <source>
        <dbReference type="ARBA" id="ARBA00034546"/>
    </source>
</evidence>
<dbReference type="GO" id="GO:0046872">
    <property type="term" value="F:metal ion binding"/>
    <property type="evidence" value="ECO:0007669"/>
    <property type="project" value="UniProtKB-KW"/>
</dbReference>
<comment type="similarity">
    <text evidence="7">Belongs to the FPP/GGPP synthase family.</text>
</comment>
<dbReference type="Pfam" id="PF00348">
    <property type="entry name" value="polyprenyl_synt"/>
    <property type="match status" value="1"/>
</dbReference>
<evidence type="ECO:0000256" key="3">
    <source>
        <dbReference type="ARBA" id="ARBA00022723"/>
    </source>
</evidence>
<dbReference type="SFLD" id="SFLDS00005">
    <property type="entry name" value="Isoprenoid_Synthase_Type_I"/>
    <property type="match status" value="1"/>
</dbReference>
<dbReference type="GO" id="GO:0005737">
    <property type="term" value="C:cytoplasm"/>
    <property type="evidence" value="ECO:0007669"/>
    <property type="project" value="TreeGrafter"/>
</dbReference>
<dbReference type="PROSITE" id="PS00444">
    <property type="entry name" value="POLYPRENYL_SYNTHASE_2"/>
    <property type="match status" value="1"/>
</dbReference>
<dbReference type="AlphaFoldDB" id="A0A8J1U1G8"/>
<dbReference type="GO" id="GO:0004337">
    <property type="term" value="F:(2E,6E)-farnesyl diphosphate synthase activity"/>
    <property type="evidence" value="ECO:0007669"/>
    <property type="project" value="TreeGrafter"/>
</dbReference>
<dbReference type="FunFam" id="1.10.600.10:FF:000021">
    <property type="entry name" value="Farnesyl pyrophosphate synthase"/>
    <property type="match status" value="1"/>
</dbReference>
<comment type="pathway">
    <text evidence="5">Pheromone biosynthesis.</text>
</comment>
<dbReference type="PANTHER" id="PTHR11525:SF0">
    <property type="entry name" value="FARNESYL PYROPHOSPHATE SYNTHASE"/>
    <property type="match status" value="1"/>
</dbReference>
<evidence type="ECO:0000256" key="4">
    <source>
        <dbReference type="ARBA" id="ARBA00022842"/>
    </source>
</evidence>
<comment type="caution">
    <text evidence="8">The sequence shown here is derived from an EMBL/GenBank/DDBJ whole genome shotgun (WGS) entry which is preliminary data.</text>
</comment>
<dbReference type="InterPro" id="IPR039702">
    <property type="entry name" value="FPS1-like"/>
</dbReference>
<dbReference type="InterPro" id="IPR000092">
    <property type="entry name" value="Polyprenyl_synt"/>
</dbReference>
<dbReference type="SUPFAM" id="SSF48576">
    <property type="entry name" value="Terpenoid synthases"/>
    <property type="match status" value="1"/>
</dbReference>
<evidence type="ECO:0000313" key="9">
    <source>
        <dbReference type="Proteomes" id="UP000749559"/>
    </source>
</evidence>
<dbReference type="GO" id="GO:0004161">
    <property type="term" value="F:dimethylallyltranstransferase activity"/>
    <property type="evidence" value="ECO:0007669"/>
    <property type="project" value="TreeGrafter"/>
</dbReference>
<evidence type="ECO:0000256" key="2">
    <source>
        <dbReference type="ARBA" id="ARBA00022679"/>
    </source>
</evidence>
<dbReference type="InterPro" id="IPR008949">
    <property type="entry name" value="Isoprenoid_synthase_dom_sf"/>
</dbReference>
<dbReference type="SFLD" id="SFLDG01017">
    <property type="entry name" value="Polyprenyl_Transferase_Like"/>
    <property type="match status" value="1"/>
</dbReference>
<sequence length="357" mass="41598">MEDNNCIKKMKLDVEVEEFNKLFEELNEENTIQWGEKVPEVMDAMLYFKEVAAYNVPFGKKNRGMTVINSYCHMIGSAKVTEENKRRARILGWCIEWLQAFFLVADDIMDKSELRRGKPCWYKKESVGMNAVNDAFQLEMCVYDMLKRHFRDQPYYVDLLELFHEVSGQTIIGQNLDMLASPIEGKVDFSTFTMEKYSAIVKWKTAFYSFYLPVACAMYQAGLNDEVSHQNAKTILLKMGHFFQIQDDYLDCYGDPKVIGKVGRDIEENKCSWLIVQALQRASPEQLQILNENYAKDDPANVAKVKTVYNELNLKQVYADFEEESYSELIKTIEQQSGDLPQQMFLDLAEKIYKRKK</sequence>
<keyword evidence="4" id="KW-0460">Magnesium</keyword>
<dbReference type="Proteomes" id="UP000749559">
    <property type="component" value="Unassembled WGS sequence"/>
</dbReference>
<evidence type="ECO:0000313" key="8">
    <source>
        <dbReference type="EMBL" id="CAH1785976.1"/>
    </source>
</evidence>
<evidence type="ECO:0000256" key="7">
    <source>
        <dbReference type="RuleBase" id="RU004466"/>
    </source>
</evidence>
<dbReference type="GO" id="GO:0042811">
    <property type="term" value="P:pheromone biosynthetic process"/>
    <property type="evidence" value="ECO:0007669"/>
    <property type="project" value="UniProtKB-ARBA"/>
</dbReference>
<evidence type="ECO:0000256" key="1">
    <source>
        <dbReference type="ARBA" id="ARBA00001946"/>
    </source>
</evidence>